<dbReference type="CDD" id="cd12148">
    <property type="entry name" value="fungal_TF_MHR"/>
    <property type="match status" value="1"/>
</dbReference>
<evidence type="ECO:0000256" key="1">
    <source>
        <dbReference type="ARBA" id="ARBA00022723"/>
    </source>
</evidence>
<feature type="region of interest" description="Disordered" evidence="6">
    <location>
        <begin position="695"/>
        <end position="802"/>
    </location>
</feature>
<dbReference type="OrthoDB" id="6486656at2759"/>
<feature type="compositionally biased region" description="Low complexity" evidence="6">
    <location>
        <begin position="754"/>
        <end position="763"/>
    </location>
</feature>
<feature type="region of interest" description="Disordered" evidence="6">
    <location>
        <begin position="518"/>
        <end position="552"/>
    </location>
</feature>
<gene>
    <name evidence="8" type="ORF">HMPREF1120_04158</name>
</gene>
<dbReference type="STRING" id="858893.H6BWD8"/>
<keyword evidence="4" id="KW-0804">Transcription</keyword>
<keyword evidence="5" id="KW-0539">Nucleus</keyword>
<evidence type="ECO:0000313" key="8">
    <source>
        <dbReference type="EMBL" id="EHY56054.1"/>
    </source>
</evidence>
<dbReference type="CDD" id="cd00067">
    <property type="entry name" value="GAL4"/>
    <property type="match status" value="1"/>
</dbReference>
<dbReference type="GeneID" id="20308797"/>
<protein>
    <submittedName>
        <fullName evidence="8">Transcriptional regulatory protein GAL4</fullName>
    </submittedName>
</protein>
<feature type="compositionally biased region" description="Low complexity" evidence="6">
    <location>
        <begin position="532"/>
        <end position="546"/>
    </location>
</feature>
<dbReference type="VEuPathDB" id="FungiDB:HMPREF1120_04158"/>
<dbReference type="OMA" id="ESHACAF"/>
<feature type="compositionally biased region" description="Polar residues" evidence="6">
    <location>
        <begin position="909"/>
        <end position="920"/>
    </location>
</feature>
<feature type="region of interest" description="Disordered" evidence="6">
    <location>
        <begin position="877"/>
        <end position="941"/>
    </location>
</feature>
<evidence type="ECO:0000256" key="6">
    <source>
        <dbReference type="SAM" id="MobiDB-lite"/>
    </source>
</evidence>
<feature type="compositionally biased region" description="Basic and acidic residues" evidence="6">
    <location>
        <begin position="518"/>
        <end position="529"/>
    </location>
</feature>
<evidence type="ECO:0000313" key="9">
    <source>
        <dbReference type="Proteomes" id="UP000007304"/>
    </source>
</evidence>
<reference evidence="8" key="1">
    <citation type="submission" date="2011-07" db="EMBL/GenBank/DDBJ databases">
        <title>The Genome Sequence of Exophiala (Wangiella) dermatitidis NIH/UT8656.</title>
        <authorList>
            <consortium name="The Broad Institute Genome Sequencing Platform"/>
            <person name="Cuomo C."/>
            <person name="Wang Z."/>
            <person name="Hunicke-Smith S."/>
            <person name="Szanislo P.J."/>
            <person name="Earl A."/>
            <person name="Young S.K."/>
            <person name="Zeng Q."/>
            <person name="Gargeya S."/>
            <person name="Fitzgerald M."/>
            <person name="Haas B."/>
            <person name="Abouelleil A."/>
            <person name="Alvarado L."/>
            <person name="Arachchi H.M."/>
            <person name="Berlin A."/>
            <person name="Brown A."/>
            <person name="Chapman S.B."/>
            <person name="Chen Z."/>
            <person name="Dunbar C."/>
            <person name="Freedman E."/>
            <person name="Gearin G."/>
            <person name="Gellesch M."/>
            <person name="Goldberg J."/>
            <person name="Griggs A."/>
            <person name="Gujja S."/>
            <person name="Heiman D."/>
            <person name="Howarth C."/>
            <person name="Larson L."/>
            <person name="Lui A."/>
            <person name="MacDonald P.J.P."/>
            <person name="Montmayeur A."/>
            <person name="Murphy C."/>
            <person name="Neiman D."/>
            <person name="Pearson M."/>
            <person name="Priest M."/>
            <person name="Roberts A."/>
            <person name="Saif S."/>
            <person name="Shea T."/>
            <person name="Shenoy N."/>
            <person name="Sisk P."/>
            <person name="Stolte C."/>
            <person name="Sykes S."/>
            <person name="Wortman J."/>
            <person name="Nusbaum C."/>
            <person name="Birren B."/>
        </authorList>
    </citation>
    <scope>NUCLEOTIDE SEQUENCE</scope>
    <source>
        <strain evidence="8">NIH/UT8656</strain>
    </source>
</reference>
<evidence type="ECO:0000256" key="2">
    <source>
        <dbReference type="ARBA" id="ARBA00023015"/>
    </source>
</evidence>
<dbReference type="InterPro" id="IPR036864">
    <property type="entry name" value="Zn2-C6_fun-type_DNA-bd_sf"/>
</dbReference>
<dbReference type="SMART" id="SM00906">
    <property type="entry name" value="Fungal_trans"/>
    <property type="match status" value="1"/>
</dbReference>
<evidence type="ECO:0000259" key="7">
    <source>
        <dbReference type="PROSITE" id="PS50048"/>
    </source>
</evidence>
<evidence type="ECO:0000256" key="3">
    <source>
        <dbReference type="ARBA" id="ARBA00023125"/>
    </source>
</evidence>
<dbReference type="InterPro" id="IPR007219">
    <property type="entry name" value="XnlR_reg_dom"/>
</dbReference>
<feature type="region of interest" description="Disordered" evidence="6">
    <location>
        <begin position="63"/>
        <end position="129"/>
    </location>
</feature>
<feature type="region of interest" description="Disordered" evidence="6">
    <location>
        <begin position="959"/>
        <end position="982"/>
    </location>
</feature>
<dbReference type="GO" id="GO:0003677">
    <property type="term" value="F:DNA binding"/>
    <property type="evidence" value="ECO:0007669"/>
    <property type="project" value="UniProtKB-KW"/>
</dbReference>
<name>H6BWD8_EXODN</name>
<dbReference type="PROSITE" id="PS50048">
    <property type="entry name" value="ZN2_CY6_FUNGAL_2"/>
    <property type="match status" value="1"/>
</dbReference>
<dbReference type="InterPro" id="IPR050987">
    <property type="entry name" value="AtrR-like"/>
</dbReference>
<sequence length="1017" mass="112155">MDKQWIQHVPDVPRAKRRSRVQSACQRCRRQKLKCDQERPCSLCLRAEVPCVSEFRQRKRKRISLDESKPLAGQTDQEPSQSDGPTCDSSVPCFGHADDFDSRSTLEGPSVSPSRHKTAVSVDLVSSTDPDGYKERISSAGLTQEIIDNFSPETVLESSTSALPGGVGRSQPSPGIARDEITVEELFGFELPSKRVTDYLLNVYMGAVHWFMMVFHEPTLRASYEAFMANRRSPKSRSNQAIFILLLLSLGAHYASEEDVRARFPSFNLDTFQRLSLKRVEDSLHTLYDSAEIESVQVCVLLGSYYMYHGRPNLAFVILGAGISCAQLMSLHKESSWRWLSEIAKEERRRTFWALFVFDRFASTIFGRPCGIPLNDIDVKIPENIGDTTVQHPRFRSTATMPDGTVEPVTTFSYSKYKFKLYQISSPIISDLYFHRSSDVSELAIKVSRINEELVSWFNSLPPELKLEDLFRNPAEPVTANTRPFMLQALALQIAYDNVQILLHRPLLSQDLRKFKTSEKPARSHHDPEYPTAIDTNTTSAATDTDANTKLDSDTPDVHQILMSSRDACWDSAIRSSKLGRYQQCLATARESHACAFLGINLFTAGMVLCVVALARPLSAQAQMAKQAVARIMALSRFLSGKALLSAQTTKILKDLVHLIGEKEIKAMLSGSGAAASGPGPGLAAASVENNHSTNALTTNEDVDGIGTMPAGDDGHMMASQQRNLHLDRTPDHPQPLMSSEDGRERRSTHLSGSRNSNSNSTTMPPPPSTTTTSGIYEQRSSGPTPDTTFFYPGQGQQQTLPLSSSAYPISSEYDDDSAGFDFTGFETMDFNNGIITLQQAMFPASAITSASAATTTPDPSSTATAGTRMHRLHHNQHNHHQYHSTTPTTPNIPSASAAPSSSTRAYGQIQTQAWNNTHTPSDRDNDGDGGYNAVDTDPGYIRHNHVNNDNITTIHNHNHSHHTGGDIVGAETHPDLDANTDGDGGTTIGILDSPDFSMMNTVGQTWLWENLCWFTE</sequence>
<accession>H6BWD8</accession>
<dbReference type="PROSITE" id="PS00463">
    <property type="entry name" value="ZN2_CY6_FUNGAL_1"/>
    <property type="match status" value="1"/>
</dbReference>
<dbReference type="Proteomes" id="UP000007304">
    <property type="component" value="Unassembled WGS sequence"/>
</dbReference>
<dbReference type="GO" id="GO:0008270">
    <property type="term" value="F:zinc ion binding"/>
    <property type="evidence" value="ECO:0007669"/>
    <property type="project" value="InterPro"/>
</dbReference>
<proteinExistence type="predicted"/>
<dbReference type="SMART" id="SM00066">
    <property type="entry name" value="GAL4"/>
    <property type="match status" value="1"/>
</dbReference>
<keyword evidence="1" id="KW-0479">Metal-binding</keyword>
<dbReference type="PANTHER" id="PTHR46910">
    <property type="entry name" value="TRANSCRIPTION FACTOR PDR1"/>
    <property type="match status" value="1"/>
</dbReference>
<dbReference type="SUPFAM" id="SSF57701">
    <property type="entry name" value="Zn2/Cys6 DNA-binding domain"/>
    <property type="match status" value="1"/>
</dbReference>
<feature type="compositionally biased region" description="Polar residues" evidence="6">
    <location>
        <begin position="775"/>
        <end position="788"/>
    </location>
</feature>
<dbReference type="InterPro" id="IPR001138">
    <property type="entry name" value="Zn2Cys6_DnaBD"/>
</dbReference>
<organism evidence="8 9">
    <name type="scientific">Exophiala dermatitidis (strain ATCC 34100 / CBS 525.76 / NIH/UT8656)</name>
    <name type="common">Black yeast</name>
    <name type="synonym">Wangiella dermatitidis</name>
    <dbReference type="NCBI Taxonomy" id="858893"/>
    <lineage>
        <taxon>Eukaryota</taxon>
        <taxon>Fungi</taxon>
        <taxon>Dikarya</taxon>
        <taxon>Ascomycota</taxon>
        <taxon>Pezizomycotina</taxon>
        <taxon>Eurotiomycetes</taxon>
        <taxon>Chaetothyriomycetidae</taxon>
        <taxon>Chaetothyriales</taxon>
        <taxon>Herpotrichiellaceae</taxon>
        <taxon>Exophiala</taxon>
    </lineage>
</organism>
<keyword evidence="9" id="KW-1185">Reference proteome</keyword>
<feature type="domain" description="Zn(2)-C6 fungal-type" evidence="7">
    <location>
        <begin position="24"/>
        <end position="53"/>
    </location>
</feature>
<dbReference type="InParanoid" id="H6BWD8"/>
<dbReference type="PANTHER" id="PTHR46910:SF17">
    <property type="entry name" value="SCFA-RELATED"/>
    <property type="match status" value="1"/>
</dbReference>
<keyword evidence="2" id="KW-0805">Transcription regulation</keyword>
<feature type="compositionally biased region" description="Polar residues" evidence="6">
    <location>
        <begin position="74"/>
        <end position="89"/>
    </location>
</feature>
<dbReference type="AlphaFoldDB" id="H6BWD8"/>
<dbReference type="RefSeq" id="XP_009156515.1">
    <property type="nucleotide sequence ID" value="XM_009158267.1"/>
</dbReference>
<dbReference type="eggNOG" id="ENOG502SHMX">
    <property type="taxonomic scope" value="Eukaryota"/>
</dbReference>
<dbReference type="Pfam" id="PF00172">
    <property type="entry name" value="Zn_clus"/>
    <property type="match status" value="1"/>
</dbReference>
<dbReference type="GO" id="GO:0006351">
    <property type="term" value="P:DNA-templated transcription"/>
    <property type="evidence" value="ECO:0007669"/>
    <property type="project" value="InterPro"/>
</dbReference>
<evidence type="ECO:0000256" key="5">
    <source>
        <dbReference type="ARBA" id="ARBA00023242"/>
    </source>
</evidence>
<dbReference type="Pfam" id="PF04082">
    <property type="entry name" value="Fungal_trans"/>
    <property type="match status" value="1"/>
</dbReference>
<feature type="compositionally biased region" description="Low complexity" evidence="6">
    <location>
        <begin position="884"/>
        <end position="906"/>
    </location>
</feature>
<evidence type="ECO:0000256" key="4">
    <source>
        <dbReference type="ARBA" id="ARBA00023163"/>
    </source>
</evidence>
<dbReference type="EMBL" id="JH226132">
    <property type="protein sequence ID" value="EHY56054.1"/>
    <property type="molecule type" value="Genomic_DNA"/>
</dbReference>
<dbReference type="HOGENOM" id="CLU_005767_2_0_1"/>
<keyword evidence="3" id="KW-0238">DNA-binding</keyword>
<dbReference type="Gene3D" id="4.10.240.10">
    <property type="entry name" value="Zn(2)-C6 fungal-type DNA-binding domain"/>
    <property type="match status" value="1"/>
</dbReference>
<dbReference type="GO" id="GO:0000981">
    <property type="term" value="F:DNA-binding transcription factor activity, RNA polymerase II-specific"/>
    <property type="evidence" value="ECO:0007669"/>
    <property type="project" value="InterPro"/>
</dbReference>